<dbReference type="PROSITE" id="PS51409">
    <property type="entry name" value="ARGINASE_2"/>
    <property type="match status" value="1"/>
</dbReference>
<comment type="similarity">
    <text evidence="4">Belongs to the arginase family.</text>
</comment>
<feature type="region of interest" description="Disordered" evidence="5">
    <location>
        <begin position="44"/>
        <end position="65"/>
    </location>
</feature>
<dbReference type="PIRSF" id="PIRSF036979">
    <property type="entry name" value="Arginase"/>
    <property type="match status" value="1"/>
</dbReference>
<evidence type="ECO:0000256" key="2">
    <source>
        <dbReference type="ARBA" id="ARBA00022801"/>
    </source>
</evidence>
<dbReference type="PANTHER" id="PTHR43782:SF3">
    <property type="entry name" value="ARGINASE"/>
    <property type="match status" value="1"/>
</dbReference>
<dbReference type="Gene3D" id="3.40.800.10">
    <property type="entry name" value="Ureohydrolase domain"/>
    <property type="match status" value="1"/>
</dbReference>
<keyword evidence="3" id="KW-0464">Manganese</keyword>
<evidence type="ECO:0000256" key="5">
    <source>
        <dbReference type="SAM" id="MobiDB-lite"/>
    </source>
</evidence>
<gene>
    <name evidence="6" type="ORF">P5G50_10795</name>
</gene>
<keyword evidence="1" id="KW-0479">Metal-binding</keyword>
<evidence type="ECO:0000256" key="3">
    <source>
        <dbReference type="ARBA" id="ARBA00023211"/>
    </source>
</evidence>
<dbReference type="InterPro" id="IPR023696">
    <property type="entry name" value="Ureohydrolase_dom_sf"/>
</dbReference>
<proteinExistence type="inferred from homology"/>
<evidence type="ECO:0000256" key="4">
    <source>
        <dbReference type="PROSITE-ProRule" id="PRU00742"/>
    </source>
</evidence>
<keyword evidence="7" id="KW-1185">Reference proteome</keyword>
<keyword evidence="2" id="KW-0378">Hydrolase</keyword>
<sequence>MTTRTSAPWTLLGVPSSAGGHTPGMDLAPAAIRAAGLADRLRERGHTVSDAGDVPGFRRRPDPDHLDRQNIAEAARVAGDVAEAVANLLATGALPLVIGGDCTITVGVVAGFRRAGLPAALLYVDGGPDLHTPGTVDYGNMDAMGVAHMLALPESDPVLAGVGGAPPLLRSAEVVSFGDALPDEGDDLERGRLSDLGIPRFSAARIHDDPEAAARSALAAIESAGDRFVVHFDVDVLGHAHLPLANMPNPDAPPWGLAIPEVEVALRTFAASDRFAGIVLTEVNPGNAPDASTLRAYVDLVVAGIG</sequence>
<accession>A0ABT8KD92</accession>
<dbReference type="CDD" id="cd09999">
    <property type="entry name" value="Arginase-like_1"/>
    <property type="match status" value="1"/>
</dbReference>
<evidence type="ECO:0000313" key="6">
    <source>
        <dbReference type="EMBL" id="MDN4614938.1"/>
    </source>
</evidence>
<dbReference type="Pfam" id="PF00491">
    <property type="entry name" value="Arginase"/>
    <property type="match status" value="1"/>
</dbReference>
<dbReference type="Proteomes" id="UP001174208">
    <property type="component" value="Unassembled WGS sequence"/>
</dbReference>
<dbReference type="SUPFAM" id="SSF52768">
    <property type="entry name" value="Arginase/deacetylase"/>
    <property type="match status" value="1"/>
</dbReference>
<reference evidence="6" key="1">
    <citation type="submission" date="2023-06" db="EMBL/GenBank/DDBJ databases">
        <title>MT1 and MT2 Draft Genomes of Novel Species.</title>
        <authorList>
            <person name="Venkateswaran K."/>
        </authorList>
    </citation>
    <scope>NUCLEOTIDE SEQUENCE</scope>
    <source>
        <strain evidence="6">F6_8S_P_1B</strain>
    </source>
</reference>
<organism evidence="6 7">
    <name type="scientific">Leifsonia williamsii</name>
    <dbReference type="NCBI Taxonomy" id="3035919"/>
    <lineage>
        <taxon>Bacteria</taxon>
        <taxon>Bacillati</taxon>
        <taxon>Actinomycetota</taxon>
        <taxon>Actinomycetes</taxon>
        <taxon>Micrococcales</taxon>
        <taxon>Microbacteriaceae</taxon>
        <taxon>Leifsonia</taxon>
    </lineage>
</organism>
<name>A0ABT8KD92_9MICO</name>
<dbReference type="EMBL" id="JAROCF010000001">
    <property type="protein sequence ID" value="MDN4614938.1"/>
    <property type="molecule type" value="Genomic_DNA"/>
</dbReference>
<comment type="caution">
    <text evidence="6">The sequence shown here is derived from an EMBL/GenBank/DDBJ whole genome shotgun (WGS) entry which is preliminary data.</text>
</comment>
<evidence type="ECO:0000313" key="7">
    <source>
        <dbReference type="Proteomes" id="UP001174208"/>
    </source>
</evidence>
<dbReference type="InterPro" id="IPR006035">
    <property type="entry name" value="Ureohydrolase"/>
</dbReference>
<dbReference type="RefSeq" id="WP_301209144.1">
    <property type="nucleotide sequence ID" value="NZ_JAROCF010000001.1"/>
</dbReference>
<evidence type="ECO:0000256" key="1">
    <source>
        <dbReference type="ARBA" id="ARBA00022723"/>
    </source>
</evidence>
<protein>
    <submittedName>
        <fullName evidence="6">Arginase family protein</fullName>
    </submittedName>
</protein>
<dbReference type="PANTHER" id="PTHR43782">
    <property type="entry name" value="ARGINASE"/>
    <property type="match status" value="1"/>
</dbReference>